<dbReference type="Proteomes" id="UP001595462">
    <property type="component" value="Unassembled WGS sequence"/>
</dbReference>
<comment type="caution">
    <text evidence="1">The sequence shown here is derived from an EMBL/GenBank/DDBJ whole genome shotgun (WGS) entry which is preliminary data.</text>
</comment>
<gene>
    <name evidence="1" type="ORF">ACFOSU_04310</name>
</gene>
<dbReference type="Pfam" id="PF13811">
    <property type="entry name" value="DUF4186"/>
    <property type="match status" value="1"/>
</dbReference>
<organism evidence="1 2">
    <name type="scientific">Salinisphaera aquimarina</name>
    <dbReference type="NCBI Taxonomy" id="2094031"/>
    <lineage>
        <taxon>Bacteria</taxon>
        <taxon>Pseudomonadati</taxon>
        <taxon>Pseudomonadota</taxon>
        <taxon>Gammaproteobacteria</taxon>
        <taxon>Salinisphaerales</taxon>
        <taxon>Salinisphaeraceae</taxon>
        <taxon>Salinisphaera</taxon>
    </lineage>
</organism>
<evidence type="ECO:0000313" key="2">
    <source>
        <dbReference type="Proteomes" id="UP001595462"/>
    </source>
</evidence>
<reference evidence="2" key="1">
    <citation type="journal article" date="2019" name="Int. J. Syst. Evol. Microbiol.">
        <title>The Global Catalogue of Microorganisms (GCM) 10K type strain sequencing project: providing services to taxonomists for standard genome sequencing and annotation.</title>
        <authorList>
            <consortium name="The Broad Institute Genomics Platform"/>
            <consortium name="The Broad Institute Genome Sequencing Center for Infectious Disease"/>
            <person name="Wu L."/>
            <person name="Ma J."/>
        </authorList>
    </citation>
    <scope>NUCLEOTIDE SEQUENCE [LARGE SCALE GENOMIC DNA]</scope>
    <source>
        <strain evidence="2">KCTC 52640</strain>
    </source>
</reference>
<sequence length="130" mass="15003">MTEVVRDPDELFAALARSRFRRRFALGTRERDYFDARGLAKTMGQAQAFIAERLAPAEPFNDGRQTPMRNHPVFVAQHATATCCRRCLARWHHIPAGRALAQAEQRHVLAVIERWLRAQHRPAQRDLFSD</sequence>
<evidence type="ECO:0000313" key="1">
    <source>
        <dbReference type="EMBL" id="MFC3103108.1"/>
    </source>
</evidence>
<dbReference type="EMBL" id="JBHRSS010000003">
    <property type="protein sequence ID" value="MFC3103108.1"/>
    <property type="molecule type" value="Genomic_DNA"/>
</dbReference>
<name>A0ABV7EMM0_9GAMM</name>
<accession>A0ABV7EMM0</accession>
<keyword evidence="2" id="KW-1185">Reference proteome</keyword>
<dbReference type="InterPro" id="IPR020378">
    <property type="entry name" value="DUF4186"/>
</dbReference>
<dbReference type="RefSeq" id="WP_380686815.1">
    <property type="nucleotide sequence ID" value="NZ_JBHRSS010000003.1"/>
</dbReference>
<proteinExistence type="predicted"/>
<protein>
    <submittedName>
        <fullName evidence="1">DUF4186 family protein</fullName>
    </submittedName>
</protein>